<dbReference type="RefSeq" id="WP_222683311.1">
    <property type="nucleotide sequence ID" value="NZ_JABUBT010000017.1"/>
</dbReference>
<evidence type="ECO:0000313" key="3">
    <source>
        <dbReference type="Proteomes" id="UP000825228"/>
    </source>
</evidence>
<accession>A0ABS7P1B2</accession>
<comment type="caution">
    <text evidence="2">The sequence shown here is derived from an EMBL/GenBank/DDBJ whole genome shotgun (WGS) entry which is preliminary data.</text>
</comment>
<sequence length="51" mass="5370">MHLAAVLQTVVIVVLVAASAMLVSVGAYGSGVVLGSAASVWFWRLYRTYAD</sequence>
<evidence type="ECO:0000313" key="2">
    <source>
        <dbReference type="EMBL" id="MBY6365846.1"/>
    </source>
</evidence>
<protein>
    <submittedName>
        <fullName evidence="2">Uncharacterized protein</fullName>
    </submittedName>
</protein>
<keyword evidence="3" id="KW-1185">Reference proteome</keyword>
<reference evidence="2 3" key="1">
    <citation type="submission" date="2020-06" db="EMBL/GenBank/DDBJ databases">
        <title>Taxonomy, biology and ecology of Rhodococcus bacteria occurring in California pistachio and other woody hosts as revealed by genome sequence analyses.</title>
        <authorList>
            <person name="Gai Y."/>
            <person name="Riely B."/>
        </authorList>
    </citation>
    <scope>NUCLEOTIDE SEQUENCE [LARGE SCALE GENOMIC DNA]</scope>
    <source>
        <strain evidence="2 3">BP-281</strain>
    </source>
</reference>
<feature type="transmembrane region" description="Helical" evidence="1">
    <location>
        <begin position="28"/>
        <end position="46"/>
    </location>
</feature>
<proteinExistence type="predicted"/>
<dbReference type="EMBL" id="JABUBU010000001">
    <property type="protein sequence ID" value="MBY6365846.1"/>
    <property type="molecule type" value="Genomic_DNA"/>
</dbReference>
<evidence type="ECO:0000256" key="1">
    <source>
        <dbReference type="SAM" id="Phobius"/>
    </source>
</evidence>
<keyword evidence="1" id="KW-1133">Transmembrane helix</keyword>
<keyword evidence="1" id="KW-0812">Transmembrane</keyword>
<organism evidence="2 3">
    <name type="scientific">Rhodococcoides corynebacterioides</name>
    <dbReference type="NCBI Taxonomy" id="53972"/>
    <lineage>
        <taxon>Bacteria</taxon>
        <taxon>Bacillati</taxon>
        <taxon>Actinomycetota</taxon>
        <taxon>Actinomycetes</taxon>
        <taxon>Mycobacteriales</taxon>
        <taxon>Nocardiaceae</taxon>
        <taxon>Rhodococcoides</taxon>
    </lineage>
</organism>
<keyword evidence="1" id="KW-0472">Membrane</keyword>
<name>A0ABS7P1B2_9NOCA</name>
<gene>
    <name evidence="2" type="ORF">HQ603_03650</name>
</gene>
<dbReference type="Proteomes" id="UP000825228">
    <property type="component" value="Unassembled WGS sequence"/>
</dbReference>